<keyword evidence="2" id="KW-1185">Reference proteome</keyword>
<organism evidence="1 2">
    <name type="scientific">Paucimonas lemoignei</name>
    <name type="common">Pseudomonas lemoignei</name>
    <dbReference type="NCBI Taxonomy" id="29443"/>
    <lineage>
        <taxon>Bacteria</taxon>
        <taxon>Pseudomonadati</taxon>
        <taxon>Pseudomonadota</taxon>
        <taxon>Betaproteobacteria</taxon>
        <taxon>Burkholderiales</taxon>
        <taxon>Burkholderiaceae</taxon>
        <taxon>Paucimonas</taxon>
    </lineage>
</organism>
<evidence type="ECO:0000313" key="1">
    <source>
        <dbReference type="EMBL" id="TCS37377.1"/>
    </source>
</evidence>
<name>A0A4R3HVU0_PAULE</name>
<dbReference type="EMBL" id="SLZQ01000004">
    <property type="protein sequence ID" value="TCS37377.1"/>
    <property type="molecule type" value="Genomic_DNA"/>
</dbReference>
<reference evidence="1 2" key="1">
    <citation type="submission" date="2019-03" db="EMBL/GenBank/DDBJ databases">
        <title>Genomic Encyclopedia of Type Strains, Phase IV (KMG-IV): sequencing the most valuable type-strain genomes for metagenomic binning, comparative biology and taxonomic classification.</title>
        <authorList>
            <person name="Goeker M."/>
        </authorList>
    </citation>
    <scope>NUCLEOTIDE SEQUENCE [LARGE SCALE GENOMIC DNA]</scope>
    <source>
        <strain evidence="1 2">DSM 7445</strain>
    </source>
</reference>
<dbReference type="RefSeq" id="WP_132258322.1">
    <property type="nucleotide sequence ID" value="NZ_SLZQ01000004.1"/>
</dbReference>
<accession>A0A4R3HVU0</accession>
<dbReference type="Proteomes" id="UP000295382">
    <property type="component" value="Unassembled WGS sequence"/>
</dbReference>
<proteinExistence type="predicted"/>
<sequence length="102" mass="11767">MRLIQILLPLYDNAGQAFPRRLLDQVRQELTDAFGGVTLYLRSPAVGAWENDKGAVCRDDVILVEVMVETTDASWWNVYRQELEKRFSQDRILIRATDVDVL</sequence>
<dbReference type="OrthoDB" id="8778976at2"/>
<comment type="caution">
    <text evidence="1">The sequence shown here is derived from an EMBL/GenBank/DDBJ whole genome shotgun (WGS) entry which is preliminary data.</text>
</comment>
<gene>
    <name evidence="1" type="ORF">EDC30_104180</name>
</gene>
<evidence type="ECO:0000313" key="2">
    <source>
        <dbReference type="Proteomes" id="UP000295382"/>
    </source>
</evidence>
<protein>
    <submittedName>
        <fullName evidence="1">Uncharacterized protein</fullName>
    </submittedName>
</protein>
<dbReference type="AlphaFoldDB" id="A0A4R3HVU0"/>